<reference evidence="5 6" key="1">
    <citation type="submission" date="2019-02" db="EMBL/GenBank/DDBJ databases">
        <authorList>
            <consortium name="Pathogen Informatics"/>
        </authorList>
    </citation>
    <scope>NUCLEOTIDE SEQUENCE [LARGE SCALE GENOMIC DNA]</scope>
    <source>
        <strain evidence="5 6">3012STDY7103891</strain>
    </source>
</reference>
<dbReference type="Pfam" id="PF00491">
    <property type="entry name" value="Arginase"/>
    <property type="match status" value="1"/>
</dbReference>
<dbReference type="AlphaFoldDB" id="A0A449IFU6"/>
<comment type="similarity">
    <text evidence="1">Belongs to the arginase family. Agmatinase subfamily.</text>
</comment>
<dbReference type="PANTHER" id="PTHR11358">
    <property type="entry name" value="ARGINASE/AGMATINASE"/>
    <property type="match status" value="1"/>
</dbReference>
<dbReference type="SUPFAM" id="SSF52768">
    <property type="entry name" value="Arginase/deacetylase"/>
    <property type="match status" value="1"/>
</dbReference>
<dbReference type="InterPro" id="IPR020855">
    <property type="entry name" value="Ureohydrolase_Mn_BS"/>
</dbReference>
<dbReference type="InterPro" id="IPR006035">
    <property type="entry name" value="Ureohydrolase"/>
</dbReference>
<dbReference type="Gene3D" id="3.40.800.10">
    <property type="entry name" value="Ureohydrolase domain"/>
    <property type="match status" value="1"/>
</dbReference>
<keyword evidence="3 4" id="KW-0378">Hydrolase</keyword>
<organism evidence="5 6">
    <name type="scientific">Pseudomonas fragi</name>
    <dbReference type="NCBI Taxonomy" id="296"/>
    <lineage>
        <taxon>Bacteria</taxon>
        <taxon>Pseudomonadati</taxon>
        <taxon>Pseudomonadota</taxon>
        <taxon>Gammaproteobacteria</taxon>
        <taxon>Pseudomonadales</taxon>
        <taxon>Pseudomonadaceae</taxon>
        <taxon>Pseudomonas</taxon>
    </lineage>
</organism>
<evidence type="ECO:0000313" key="6">
    <source>
        <dbReference type="Proteomes" id="UP000330809"/>
    </source>
</evidence>
<dbReference type="EC" id="3.5.3.8" evidence="5"/>
<name>A0A449IFU6_PSEFR</name>
<gene>
    <name evidence="5" type="primary">speB1</name>
    <name evidence="5" type="ORF">NCTC10754_00846</name>
</gene>
<dbReference type="GO" id="GO:0033389">
    <property type="term" value="P:putrescine biosynthetic process from arginine, via agmatine"/>
    <property type="evidence" value="ECO:0007669"/>
    <property type="project" value="TreeGrafter"/>
</dbReference>
<dbReference type="Proteomes" id="UP000330809">
    <property type="component" value="Unassembled WGS sequence"/>
</dbReference>
<dbReference type="PANTHER" id="PTHR11358:SF26">
    <property type="entry name" value="GUANIDINO ACID HYDROLASE, MITOCHONDRIAL"/>
    <property type="match status" value="1"/>
</dbReference>
<evidence type="ECO:0000256" key="2">
    <source>
        <dbReference type="ARBA" id="ARBA00022723"/>
    </source>
</evidence>
<protein>
    <submittedName>
        <fullName evidence="5">Agmatinase</fullName>
        <ecNumber evidence="5">3.5.3.11</ecNumber>
        <ecNumber evidence="5">3.5.3.8</ecNumber>
    </submittedName>
</protein>
<dbReference type="EC" id="3.5.3.11" evidence="5"/>
<dbReference type="GO" id="GO:0046872">
    <property type="term" value="F:metal ion binding"/>
    <property type="evidence" value="ECO:0007669"/>
    <property type="project" value="UniProtKB-KW"/>
</dbReference>
<dbReference type="EMBL" id="CAACYJ010000012">
    <property type="protein sequence ID" value="VFB18303.1"/>
    <property type="molecule type" value="Genomic_DNA"/>
</dbReference>
<dbReference type="PRINTS" id="PR00116">
    <property type="entry name" value="ARGINASE"/>
</dbReference>
<sequence length="295" mass="31964">MSNTRGFDLWGVPFDGESTLGWPGSRFAPAKVRECIKWINMRIQQGKVYCLETDSFMEVGDNLLDDKGDVAVIPHDTQKTFDATSAAVQQSIASGRAPIVIGGDDSLLFPVARGVHDALPGRIGIIHFDAHLDLMDESPKQGRYSQSSGMRRSLELDRVQPGDCIQVCERHFNFPASGQFKHDTGLVHISAREALRLGPVATVEKILERVKDADHLFLSFDIDAIDPCYAPGAGAHEPGGISSDEALQMIELLAPHCAAMAITEVNPTTDVGTMTSTLAAYLAFTFAVYGSKKAC</sequence>
<evidence type="ECO:0000256" key="1">
    <source>
        <dbReference type="ARBA" id="ARBA00009227"/>
    </source>
</evidence>
<dbReference type="RefSeq" id="WP_133143935.1">
    <property type="nucleotide sequence ID" value="NZ_CAACYJ010000012.1"/>
</dbReference>
<evidence type="ECO:0000313" key="5">
    <source>
        <dbReference type="EMBL" id="VFB18303.1"/>
    </source>
</evidence>
<dbReference type="PIRSF" id="PIRSF036979">
    <property type="entry name" value="Arginase"/>
    <property type="match status" value="1"/>
</dbReference>
<proteinExistence type="inferred from homology"/>
<dbReference type="PROSITE" id="PS51409">
    <property type="entry name" value="ARGINASE_2"/>
    <property type="match status" value="1"/>
</dbReference>
<accession>A0A449IFU6</accession>
<dbReference type="InterPro" id="IPR023696">
    <property type="entry name" value="Ureohydrolase_dom_sf"/>
</dbReference>
<evidence type="ECO:0000256" key="3">
    <source>
        <dbReference type="ARBA" id="ARBA00022801"/>
    </source>
</evidence>
<dbReference type="PROSITE" id="PS01053">
    <property type="entry name" value="ARGINASE_1"/>
    <property type="match status" value="1"/>
</dbReference>
<evidence type="ECO:0000256" key="4">
    <source>
        <dbReference type="RuleBase" id="RU003684"/>
    </source>
</evidence>
<keyword evidence="2" id="KW-0479">Metal-binding</keyword>
<dbReference type="GO" id="GO:0008783">
    <property type="term" value="F:agmatinase activity"/>
    <property type="evidence" value="ECO:0007669"/>
    <property type="project" value="UniProtKB-EC"/>
</dbReference>
<dbReference type="GO" id="GO:0050415">
    <property type="term" value="F:formimidoylglutamase activity"/>
    <property type="evidence" value="ECO:0007669"/>
    <property type="project" value="UniProtKB-EC"/>
</dbReference>